<dbReference type="PROSITE" id="PS00061">
    <property type="entry name" value="ADH_SHORT"/>
    <property type="match status" value="1"/>
</dbReference>
<dbReference type="InterPro" id="IPR036291">
    <property type="entry name" value="NAD(P)-bd_dom_sf"/>
</dbReference>
<accession>C5BR98</accession>
<dbReference type="GO" id="GO:0016491">
    <property type="term" value="F:oxidoreductase activity"/>
    <property type="evidence" value="ECO:0007669"/>
    <property type="project" value="UniProtKB-KW"/>
</dbReference>
<gene>
    <name evidence="3" type="ordered locus">TERTU_3472</name>
</gene>
<dbReference type="eggNOG" id="COG0300">
    <property type="taxonomic scope" value="Bacteria"/>
</dbReference>
<dbReference type="InterPro" id="IPR002347">
    <property type="entry name" value="SDR_fam"/>
</dbReference>
<dbReference type="Proteomes" id="UP000009080">
    <property type="component" value="Chromosome"/>
</dbReference>
<dbReference type="SUPFAM" id="SSF51735">
    <property type="entry name" value="NAD(P)-binding Rossmann-fold domains"/>
    <property type="match status" value="1"/>
</dbReference>
<dbReference type="PANTHER" id="PTHR44196">
    <property type="entry name" value="DEHYDROGENASE/REDUCTASE SDR FAMILY MEMBER 7B"/>
    <property type="match status" value="1"/>
</dbReference>
<dbReference type="STRING" id="377629.TERTU_3472"/>
<name>C5BR98_TERTT</name>
<evidence type="ECO:0000313" key="4">
    <source>
        <dbReference type="Proteomes" id="UP000009080"/>
    </source>
</evidence>
<sequence length="251" mass="28040">MAVCNETIWITGATSGIGRALALKLARQGNLVIASGRSVEKLSALRVEEPSIEVLPFDVTAEDTIKTTQQRLRTLAPVLDRAILNAGDCEYLDLSSENWASLEKMVQVNFLGMVNSVRVCLPLLRHSERGHLIGVGSQAIFAPFPRAEGYGASKAAVSYFLSSLRMDVYKEGIDVTEILPGFVKTPLTARNDFAMPFLQPVDQAADRIVRAIEKRPFQYYFPKRLYLMLRIASWLPRLWLKLQARSAQKKN</sequence>
<evidence type="ECO:0000256" key="2">
    <source>
        <dbReference type="ARBA" id="ARBA00023002"/>
    </source>
</evidence>
<dbReference type="Pfam" id="PF00106">
    <property type="entry name" value="adh_short"/>
    <property type="match status" value="1"/>
</dbReference>
<keyword evidence="2" id="KW-0560">Oxidoreductase</keyword>
<dbReference type="EMBL" id="CP001614">
    <property type="protein sequence ID" value="ACR10839.1"/>
    <property type="molecule type" value="Genomic_DNA"/>
</dbReference>
<dbReference type="OrthoDB" id="335726at2"/>
<evidence type="ECO:0000256" key="1">
    <source>
        <dbReference type="ARBA" id="ARBA00006484"/>
    </source>
</evidence>
<proteinExistence type="inferred from homology"/>
<protein>
    <submittedName>
        <fullName evidence="3">Oxidoreductase, short chain dehydrogenase/reductase family</fullName>
    </submittedName>
</protein>
<dbReference type="KEGG" id="ttu:TERTU_3472"/>
<comment type="similarity">
    <text evidence="1">Belongs to the short-chain dehydrogenases/reductases (SDR) family.</text>
</comment>
<dbReference type="PRINTS" id="PR00081">
    <property type="entry name" value="GDHRDH"/>
</dbReference>
<dbReference type="InterPro" id="IPR020904">
    <property type="entry name" value="Sc_DH/Rdtase_CS"/>
</dbReference>
<dbReference type="AlphaFoldDB" id="C5BR98"/>
<evidence type="ECO:0000313" key="3">
    <source>
        <dbReference type="EMBL" id="ACR10839.1"/>
    </source>
</evidence>
<dbReference type="RefSeq" id="WP_015816951.1">
    <property type="nucleotide sequence ID" value="NC_012997.1"/>
</dbReference>
<organism evidence="3 4">
    <name type="scientific">Teredinibacter turnerae (strain ATCC 39867 / T7901)</name>
    <dbReference type="NCBI Taxonomy" id="377629"/>
    <lineage>
        <taxon>Bacteria</taxon>
        <taxon>Pseudomonadati</taxon>
        <taxon>Pseudomonadota</taxon>
        <taxon>Gammaproteobacteria</taxon>
        <taxon>Cellvibrionales</taxon>
        <taxon>Cellvibrionaceae</taxon>
        <taxon>Teredinibacter</taxon>
    </lineage>
</organism>
<reference evidence="3 4" key="1">
    <citation type="journal article" date="2009" name="PLoS ONE">
        <title>The complete genome of Teredinibacter turnerae T7901: an intracellular endosymbiont of marine wood-boring bivalves (shipworms).</title>
        <authorList>
            <person name="Yang J.C."/>
            <person name="Madupu R."/>
            <person name="Durkin A.S."/>
            <person name="Ekborg N.A."/>
            <person name="Pedamallu C.S."/>
            <person name="Hostetler J.B."/>
            <person name="Radune D."/>
            <person name="Toms B.S."/>
            <person name="Henrissat B."/>
            <person name="Coutinho P.M."/>
            <person name="Schwarz S."/>
            <person name="Field L."/>
            <person name="Trindade-Silva A.E."/>
            <person name="Soares C.A.G."/>
            <person name="Elshahawi S."/>
            <person name="Hanora A."/>
            <person name="Schmidt E.W."/>
            <person name="Haygood M.G."/>
            <person name="Posfai J."/>
            <person name="Benner J."/>
            <person name="Madinger C."/>
            <person name="Nove J."/>
            <person name="Anton B."/>
            <person name="Chaudhary K."/>
            <person name="Foster J."/>
            <person name="Holman A."/>
            <person name="Kumar S."/>
            <person name="Lessard P.A."/>
            <person name="Luyten Y.A."/>
            <person name="Slatko B."/>
            <person name="Wood N."/>
            <person name="Wu B."/>
            <person name="Teplitski M."/>
            <person name="Mougous J.D."/>
            <person name="Ward N."/>
            <person name="Eisen J.A."/>
            <person name="Badger J.H."/>
            <person name="Distel D.L."/>
        </authorList>
    </citation>
    <scope>NUCLEOTIDE SEQUENCE [LARGE SCALE GENOMIC DNA]</scope>
    <source>
        <strain evidence="4">ATCC 39867 / T7901</strain>
    </source>
</reference>
<dbReference type="GO" id="GO:0016020">
    <property type="term" value="C:membrane"/>
    <property type="evidence" value="ECO:0007669"/>
    <property type="project" value="TreeGrafter"/>
</dbReference>
<dbReference type="PANTHER" id="PTHR44196:SF1">
    <property type="entry name" value="DEHYDROGENASE_REDUCTASE SDR FAMILY MEMBER 7B"/>
    <property type="match status" value="1"/>
</dbReference>
<keyword evidence="4" id="KW-1185">Reference proteome</keyword>
<dbReference type="HOGENOM" id="CLU_010194_2_1_6"/>
<dbReference type="Gene3D" id="3.40.50.720">
    <property type="entry name" value="NAD(P)-binding Rossmann-like Domain"/>
    <property type="match status" value="1"/>
</dbReference>